<comment type="caution">
    <text evidence="4">The sequence shown here is derived from an EMBL/GenBank/DDBJ whole genome shotgun (WGS) entry which is preliminary data.</text>
</comment>
<dbReference type="Gene3D" id="2.80.10.50">
    <property type="match status" value="2"/>
</dbReference>
<dbReference type="InterPro" id="IPR000772">
    <property type="entry name" value="Ricin_B_lectin"/>
</dbReference>
<keyword evidence="2" id="KW-0812">Transmembrane</keyword>
<dbReference type="SUPFAM" id="SSF50370">
    <property type="entry name" value="Ricin B-like lectins"/>
    <property type="match status" value="1"/>
</dbReference>
<accession>A0A4R5BJQ2</accession>
<dbReference type="AlphaFoldDB" id="A0A4R5BJQ2"/>
<feature type="compositionally biased region" description="Low complexity" evidence="1">
    <location>
        <begin position="73"/>
        <end position="83"/>
    </location>
</feature>
<protein>
    <recommendedName>
        <fullName evidence="3">Ricin B lectin domain-containing protein</fullName>
    </recommendedName>
</protein>
<feature type="transmembrane region" description="Helical" evidence="2">
    <location>
        <begin position="38"/>
        <end position="61"/>
    </location>
</feature>
<organism evidence="4 5">
    <name type="scientific">Actinomadura darangshiensis</name>
    <dbReference type="NCBI Taxonomy" id="705336"/>
    <lineage>
        <taxon>Bacteria</taxon>
        <taxon>Bacillati</taxon>
        <taxon>Actinomycetota</taxon>
        <taxon>Actinomycetes</taxon>
        <taxon>Streptosporangiales</taxon>
        <taxon>Thermomonosporaceae</taxon>
        <taxon>Actinomadura</taxon>
    </lineage>
</organism>
<sequence>MSDQEDVERQRRRRVSLANAFDRRAWQRGEKPKVPARILAGGVALVVVAAAVFGAGALISYQQGKKDKDPKQKAALKQQADPAAKPPPSPSPSRTSASPSTRVKPEGGAAAPRSRAPKAKAAKGRPKSRFPTGPKFSTTTGVLLRNVMTGLCADVPGFGKGKEDGPVEQFSCDGSTKDNQRWDLVVNQPGAGPGGADLFSIRNAKDGYCMDVYAYGPPKARTNVSEYYCRPGSGDNQMWYLERKASGRFWIRNRKGGLCLDVAGGTGAGGSGAQLTTYGCSVNDDHLWSFA</sequence>
<gene>
    <name evidence="4" type="ORF">E1293_09025</name>
</gene>
<keyword evidence="2" id="KW-1133">Transmembrane helix</keyword>
<evidence type="ECO:0000313" key="4">
    <source>
        <dbReference type="EMBL" id="TDD86871.1"/>
    </source>
</evidence>
<dbReference type="RefSeq" id="WP_132195819.1">
    <property type="nucleotide sequence ID" value="NZ_SMKY01000027.1"/>
</dbReference>
<evidence type="ECO:0000256" key="2">
    <source>
        <dbReference type="SAM" id="Phobius"/>
    </source>
</evidence>
<dbReference type="Pfam" id="PF14200">
    <property type="entry name" value="RicinB_lectin_2"/>
    <property type="match status" value="1"/>
</dbReference>
<evidence type="ECO:0000256" key="1">
    <source>
        <dbReference type="SAM" id="MobiDB-lite"/>
    </source>
</evidence>
<dbReference type="EMBL" id="SMKY01000027">
    <property type="protein sequence ID" value="TDD86871.1"/>
    <property type="molecule type" value="Genomic_DNA"/>
</dbReference>
<feature type="compositionally biased region" description="Basic residues" evidence="1">
    <location>
        <begin position="115"/>
        <end position="128"/>
    </location>
</feature>
<keyword evidence="5" id="KW-1185">Reference proteome</keyword>
<feature type="domain" description="Ricin B lectin" evidence="3">
    <location>
        <begin position="140"/>
        <end position="291"/>
    </location>
</feature>
<name>A0A4R5BJQ2_9ACTN</name>
<dbReference type="PROSITE" id="PS50231">
    <property type="entry name" value="RICIN_B_LECTIN"/>
    <property type="match status" value="1"/>
</dbReference>
<proteinExistence type="predicted"/>
<dbReference type="CDD" id="cd00161">
    <property type="entry name" value="beta-trefoil_Ricin-like"/>
    <property type="match status" value="1"/>
</dbReference>
<dbReference type="SMART" id="SM00458">
    <property type="entry name" value="RICIN"/>
    <property type="match status" value="1"/>
</dbReference>
<feature type="region of interest" description="Disordered" evidence="1">
    <location>
        <begin position="62"/>
        <end position="138"/>
    </location>
</feature>
<evidence type="ECO:0000313" key="5">
    <source>
        <dbReference type="Proteomes" id="UP000295578"/>
    </source>
</evidence>
<dbReference type="OrthoDB" id="2986171at2"/>
<keyword evidence="2" id="KW-0472">Membrane</keyword>
<reference evidence="4 5" key="1">
    <citation type="submission" date="2019-03" db="EMBL/GenBank/DDBJ databases">
        <title>Draft genome sequences of novel Actinobacteria.</title>
        <authorList>
            <person name="Sahin N."/>
            <person name="Ay H."/>
            <person name="Saygin H."/>
        </authorList>
    </citation>
    <scope>NUCLEOTIDE SEQUENCE [LARGE SCALE GENOMIC DNA]</scope>
    <source>
        <strain evidence="4 5">DSM 45941</strain>
    </source>
</reference>
<dbReference type="Proteomes" id="UP000295578">
    <property type="component" value="Unassembled WGS sequence"/>
</dbReference>
<evidence type="ECO:0000259" key="3">
    <source>
        <dbReference type="SMART" id="SM00458"/>
    </source>
</evidence>
<dbReference type="InterPro" id="IPR035992">
    <property type="entry name" value="Ricin_B-like_lectins"/>
</dbReference>